<organism evidence="2 3">
    <name type="scientific">Claviceps arundinis</name>
    <dbReference type="NCBI Taxonomy" id="1623583"/>
    <lineage>
        <taxon>Eukaryota</taxon>
        <taxon>Fungi</taxon>
        <taxon>Dikarya</taxon>
        <taxon>Ascomycota</taxon>
        <taxon>Pezizomycotina</taxon>
        <taxon>Sordariomycetes</taxon>
        <taxon>Hypocreomycetidae</taxon>
        <taxon>Hypocreales</taxon>
        <taxon>Clavicipitaceae</taxon>
        <taxon>Claviceps</taxon>
    </lineage>
</organism>
<comment type="caution">
    <text evidence="2">The sequence shown here is derived from an EMBL/GenBank/DDBJ whole genome shotgun (WGS) entry which is preliminary data.</text>
</comment>
<reference evidence="2" key="1">
    <citation type="journal article" date="2020" name="bioRxiv">
        <title>Whole genome comparisons of ergot fungi reveals the divergence and evolution of species within the genus Claviceps are the result of varying mechanisms driving genome evolution and host range expansion.</title>
        <authorList>
            <person name="Wyka S.A."/>
            <person name="Mondo S.J."/>
            <person name="Liu M."/>
            <person name="Dettman J."/>
            <person name="Nalam V."/>
            <person name="Broders K.D."/>
        </authorList>
    </citation>
    <scope>NUCLEOTIDE SEQUENCE</scope>
    <source>
        <strain evidence="2">CCC 1102</strain>
    </source>
</reference>
<sequence>RPSAPAPYERSIQPSQSNDIPSESMGGGHFFELEKWLQCLPYVSALNAPNPSLVFDEAMAKAEEKTALSIPSTAGDESMQQEPPDKHKQQSSCSGPDLPPKPTAAHRPSAANLLSTSCDLTSSPNASASGNRKRRRRTGTLCWFRV</sequence>
<dbReference type="Proteomes" id="UP000784919">
    <property type="component" value="Unassembled WGS sequence"/>
</dbReference>
<name>A0A9P7MJZ8_9HYPO</name>
<feature type="region of interest" description="Disordered" evidence="1">
    <location>
        <begin position="1"/>
        <end position="27"/>
    </location>
</feature>
<evidence type="ECO:0000256" key="1">
    <source>
        <dbReference type="SAM" id="MobiDB-lite"/>
    </source>
</evidence>
<protein>
    <submittedName>
        <fullName evidence="2">Uncharacterized protein</fullName>
    </submittedName>
</protein>
<feature type="compositionally biased region" description="Polar residues" evidence="1">
    <location>
        <begin position="112"/>
        <end position="130"/>
    </location>
</feature>
<proteinExistence type="predicted"/>
<gene>
    <name evidence="2" type="ORF">E4U56_007290</name>
</gene>
<feature type="non-terminal residue" evidence="2">
    <location>
        <position position="1"/>
    </location>
</feature>
<evidence type="ECO:0000313" key="2">
    <source>
        <dbReference type="EMBL" id="KAG5955316.1"/>
    </source>
</evidence>
<feature type="region of interest" description="Disordered" evidence="1">
    <location>
        <begin position="63"/>
        <end position="146"/>
    </location>
</feature>
<accession>A0A9P7MJZ8</accession>
<feature type="compositionally biased region" description="Polar residues" evidence="1">
    <location>
        <begin position="12"/>
        <end position="21"/>
    </location>
</feature>
<dbReference type="AlphaFoldDB" id="A0A9P7MJZ8"/>
<dbReference type="EMBL" id="SRPS01000688">
    <property type="protein sequence ID" value="KAG5955316.1"/>
    <property type="molecule type" value="Genomic_DNA"/>
</dbReference>
<evidence type="ECO:0000313" key="3">
    <source>
        <dbReference type="Proteomes" id="UP000784919"/>
    </source>
</evidence>